<dbReference type="STRING" id="1454373.ACMU_17060"/>
<accession>A0A037ZEA6</accession>
<keyword evidence="2" id="KW-1185">Reference proteome</keyword>
<dbReference type="AlphaFoldDB" id="A0A037ZEA6"/>
<comment type="caution">
    <text evidence="1">The sequence shown here is derived from an EMBL/GenBank/DDBJ whole genome shotgun (WGS) entry which is preliminary data.</text>
</comment>
<evidence type="ECO:0000313" key="1">
    <source>
        <dbReference type="EMBL" id="KAJ54824.1"/>
    </source>
</evidence>
<dbReference type="Proteomes" id="UP000026249">
    <property type="component" value="Unassembled WGS sequence"/>
</dbReference>
<name>A0A037ZEA6_9RHOB</name>
<sequence>MAAECNNAAWGLIETPELSDAQVAQLVSLAATARLFWRKIGTENQIAHAELLFGWAMARAGSTAAQHSAELALDGLKNGADWERAFAHAAMAAAKAGYDPDAHAMHYATAEQLGATLAEGDAKYFTPAFATVPKP</sequence>
<dbReference type="EMBL" id="JFKE01000006">
    <property type="protein sequence ID" value="KAJ54824.1"/>
    <property type="molecule type" value="Genomic_DNA"/>
</dbReference>
<reference evidence="1 2" key="1">
    <citation type="submission" date="2014-03" db="EMBL/GenBank/DDBJ databases">
        <title>Draft Genome Sequence of Actibacterium mucosum KCTC 23349, a Marine Alphaproteobacterium with Complex Ionic Requirements Isolated from Mediterranean Seawater at Malvarrosa Beach, Valencia, Spain.</title>
        <authorList>
            <person name="Arahal D.R."/>
            <person name="Shao Z."/>
            <person name="Lai Q."/>
            <person name="Pujalte M.J."/>
        </authorList>
    </citation>
    <scope>NUCLEOTIDE SEQUENCE [LARGE SCALE GENOMIC DNA]</scope>
    <source>
        <strain evidence="1 2">KCTC 23349</strain>
    </source>
</reference>
<evidence type="ECO:0000313" key="2">
    <source>
        <dbReference type="Proteomes" id="UP000026249"/>
    </source>
</evidence>
<organism evidence="1 2">
    <name type="scientific">Actibacterium mucosum KCTC 23349</name>
    <dbReference type="NCBI Taxonomy" id="1454373"/>
    <lineage>
        <taxon>Bacteria</taxon>
        <taxon>Pseudomonadati</taxon>
        <taxon>Pseudomonadota</taxon>
        <taxon>Alphaproteobacteria</taxon>
        <taxon>Rhodobacterales</taxon>
        <taxon>Roseobacteraceae</taxon>
        <taxon>Actibacterium</taxon>
    </lineage>
</organism>
<protein>
    <submittedName>
        <fullName evidence="1">Uncharacterized protein</fullName>
    </submittedName>
</protein>
<gene>
    <name evidence="1" type="ORF">ACMU_17060</name>
</gene>
<proteinExistence type="predicted"/>